<evidence type="ECO:0000256" key="4">
    <source>
        <dbReference type="ARBA" id="ARBA00038858"/>
    </source>
</evidence>
<keyword evidence="9" id="KW-1185">Reference proteome</keyword>
<dbReference type="PANTHER" id="PTHR43174">
    <property type="entry name" value="UDP-N-ACETYLGLUCOSAMINE 2-EPIMERASE"/>
    <property type="match status" value="1"/>
</dbReference>
<accession>A0A1H9RQX2</accession>
<keyword evidence="1 6" id="KW-0413">Isomerase</keyword>
<proteinExistence type="inferred from homology"/>
<evidence type="ECO:0000256" key="1">
    <source>
        <dbReference type="ARBA" id="ARBA00023235"/>
    </source>
</evidence>
<feature type="domain" description="UDP-N-acetylglucosamine 2-epimerase" evidence="7">
    <location>
        <begin position="21"/>
        <end position="375"/>
    </location>
</feature>
<protein>
    <recommendedName>
        <fullName evidence="5">UDP-N-acetylglucosamine 2-epimerase</fullName>
        <ecNumber evidence="4">5.1.3.14</ecNumber>
    </recommendedName>
</protein>
<evidence type="ECO:0000256" key="6">
    <source>
        <dbReference type="RuleBase" id="RU003513"/>
    </source>
</evidence>
<dbReference type="STRING" id="416874.SAMN04487958_102525"/>
<dbReference type="Gene3D" id="3.40.50.2000">
    <property type="entry name" value="Glycogen Phosphorylase B"/>
    <property type="match status" value="2"/>
</dbReference>
<dbReference type="CDD" id="cd03786">
    <property type="entry name" value="GTB_UDP-GlcNAc_2-Epimerase"/>
    <property type="match status" value="1"/>
</dbReference>
<dbReference type="EC" id="5.1.3.14" evidence="4"/>
<evidence type="ECO:0000259" key="7">
    <source>
        <dbReference type="Pfam" id="PF02350"/>
    </source>
</evidence>
<evidence type="ECO:0000256" key="3">
    <source>
        <dbReference type="ARBA" id="ARBA00038209"/>
    </source>
</evidence>
<comment type="similarity">
    <text evidence="3 6">Belongs to the UDP-N-acetylglucosamine 2-epimerase family.</text>
</comment>
<evidence type="ECO:0000256" key="2">
    <source>
        <dbReference type="ARBA" id="ARBA00036080"/>
    </source>
</evidence>
<gene>
    <name evidence="8" type="ORF">SAMN04487958_102525</name>
</gene>
<dbReference type="EMBL" id="FOGS01000002">
    <property type="protein sequence ID" value="SER75192.1"/>
    <property type="molecule type" value="Genomic_DNA"/>
</dbReference>
<evidence type="ECO:0000313" key="9">
    <source>
        <dbReference type="Proteomes" id="UP000198505"/>
    </source>
</evidence>
<name>A0A1H9RQX2_9GAMM</name>
<dbReference type="SUPFAM" id="SSF53756">
    <property type="entry name" value="UDP-Glycosyltransferase/glycogen phosphorylase"/>
    <property type="match status" value="1"/>
</dbReference>
<dbReference type="InterPro" id="IPR003331">
    <property type="entry name" value="UDP_GlcNAc_Epimerase_2_dom"/>
</dbReference>
<dbReference type="GO" id="GO:0008761">
    <property type="term" value="F:UDP-N-acetylglucosamine 2-epimerase activity"/>
    <property type="evidence" value="ECO:0007669"/>
    <property type="project" value="UniProtKB-EC"/>
</dbReference>
<dbReference type="FunFam" id="3.40.50.2000:FF:000043">
    <property type="entry name" value="UDP-N-acetylglucosamine 2-epimerase"/>
    <property type="match status" value="1"/>
</dbReference>
<evidence type="ECO:0000256" key="5">
    <source>
        <dbReference type="ARBA" id="ARBA00074883"/>
    </source>
</evidence>
<dbReference type="InterPro" id="IPR029767">
    <property type="entry name" value="WecB-like"/>
</dbReference>
<sequence length="377" mass="41521">MKVLLVFGTRPEAIKMAPLVKALQADAYFDVRVAVTAQHREMLDQVLALFSLQPSYDLNVMQPGQDLYDVTSKVLLGLRQVLNDFKPDLVLVHGDTATTFAATLAAFYQQTPVGHVEAGLRTGDIYSPWPEEANRQLTGRLAYWHFAPTERNRQALLAEDVAEGQVLVTGNTVIDALHWVVEKIATSPDLQQQISDAMTTAGLDEKVTEQRFVLVTGHRRENFGSGFENICKALGALAEANPQAHFIYPVHLNPNVQEPVNRLLGGLSNVHLISPLGYEPFVYLMQKAYLVLTDSGGVQEEAPGLGKPVLVMRDTTERPEAVEAGTVKLVGTEADVIRQAVQALLDDPVIYQQMSQAHNPYGDGRACQRIVEFLKAQ</sequence>
<dbReference type="Proteomes" id="UP000198505">
    <property type="component" value="Unassembled WGS sequence"/>
</dbReference>
<comment type="catalytic activity">
    <reaction evidence="2">
        <text>UDP-N-acetyl-alpha-D-glucosamine = UDP-N-acetyl-alpha-D-mannosamine</text>
        <dbReference type="Rhea" id="RHEA:17213"/>
        <dbReference type="ChEBI" id="CHEBI:57705"/>
        <dbReference type="ChEBI" id="CHEBI:68623"/>
        <dbReference type="EC" id="5.1.3.14"/>
    </reaction>
</comment>
<organism evidence="8 9">
    <name type="scientific">Vreelandella subterranea</name>
    <dbReference type="NCBI Taxonomy" id="416874"/>
    <lineage>
        <taxon>Bacteria</taxon>
        <taxon>Pseudomonadati</taxon>
        <taxon>Pseudomonadota</taxon>
        <taxon>Gammaproteobacteria</taxon>
        <taxon>Oceanospirillales</taxon>
        <taxon>Halomonadaceae</taxon>
        <taxon>Vreelandella</taxon>
    </lineage>
</organism>
<dbReference type="AlphaFoldDB" id="A0A1H9RQX2"/>
<evidence type="ECO:0000313" key="8">
    <source>
        <dbReference type="EMBL" id="SER75192.1"/>
    </source>
</evidence>
<dbReference type="NCBIfam" id="TIGR00236">
    <property type="entry name" value="wecB"/>
    <property type="match status" value="1"/>
</dbReference>
<dbReference type="RefSeq" id="WP_092825932.1">
    <property type="nucleotide sequence ID" value="NZ_FOGS01000002.1"/>
</dbReference>
<dbReference type="PANTHER" id="PTHR43174:SF2">
    <property type="entry name" value="UDP-N-ACETYLGLUCOSAMINE 2-EPIMERASE"/>
    <property type="match status" value="1"/>
</dbReference>
<dbReference type="Pfam" id="PF02350">
    <property type="entry name" value="Epimerase_2"/>
    <property type="match status" value="1"/>
</dbReference>
<reference evidence="9" key="1">
    <citation type="submission" date="2016-10" db="EMBL/GenBank/DDBJ databases">
        <authorList>
            <person name="Varghese N."/>
            <person name="Submissions S."/>
        </authorList>
    </citation>
    <scope>NUCLEOTIDE SEQUENCE [LARGE SCALE GENOMIC DNA]</scope>
    <source>
        <strain evidence="9">CGMCC 1.6495</strain>
    </source>
</reference>